<dbReference type="PANTHER" id="PTHR10009:SF18">
    <property type="entry name" value="PROTEIN YELLOW-LIKE PROTEIN"/>
    <property type="match status" value="1"/>
</dbReference>
<name>A0A8S3ZNI1_9EUPU</name>
<accession>A0A8S3ZNI1</accession>
<gene>
    <name evidence="4" type="ORF">CUNI_LOCUS14410</name>
</gene>
<dbReference type="InterPro" id="IPR011042">
    <property type="entry name" value="6-blade_b-propeller_TolB-like"/>
</dbReference>
<dbReference type="GO" id="GO:0005576">
    <property type="term" value="C:extracellular region"/>
    <property type="evidence" value="ECO:0007669"/>
    <property type="project" value="UniProtKB-SubCell"/>
</dbReference>
<dbReference type="Gene3D" id="2.120.10.30">
    <property type="entry name" value="TolB, C-terminal domain"/>
    <property type="match status" value="1"/>
</dbReference>
<organism evidence="4 5">
    <name type="scientific">Candidula unifasciata</name>
    <dbReference type="NCBI Taxonomy" id="100452"/>
    <lineage>
        <taxon>Eukaryota</taxon>
        <taxon>Metazoa</taxon>
        <taxon>Spiralia</taxon>
        <taxon>Lophotrochozoa</taxon>
        <taxon>Mollusca</taxon>
        <taxon>Gastropoda</taxon>
        <taxon>Heterobranchia</taxon>
        <taxon>Euthyneura</taxon>
        <taxon>Panpulmonata</taxon>
        <taxon>Eupulmonata</taxon>
        <taxon>Stylommatophora</taxon>
        <taxon>Helicina</taxon>
        <taxon>Helicoidea</taxon>
        <taxon>Geomitridae</taxon>
        <taxon>Candidula</taxon>
    </lineage>
</organism>
<protein>
    <submittedName>
        <fullName evidence="4">Uncharacterized protein</fullName>
    </submittedName>
</protein>
<proteinExistence type="inferred from homology"/>
<dbReference type="AlphaFoldDB" id="A0A8S3ZNI1"/>
<evidence type="ECO:0000313" key="5">
    <source>
        <dbReference type="Proteomes" id="UP000678393"/>
    </source>
</evidence>
<dbReference type="PANTHER" id="PTHR10009">
    <property type="entry name" value="PROTEIN YELLOW-RELATED"/>
    <property type="match status" value="1"/>
</dbReference>
<evidence type="ECO:0000256" key="2">
    <source>
        <dbReference type="ARBA" id="ARBA00009127"/>
    </source>
</evidence>
<sequence length="216" mass="24607">QQIVVYDFTTNTSWSFKDARSMGFDNDSQVTINGEQYNLSLALNGIAISPTFNYVYYSSVGSKKLWQIPTWVLRNKNSNFSRYVRLVGNKKSNSDALIFGHRGLYYAALEHDAVYRWEIEKDLLQQNALEGEVVLRTETPLAQNWETMQWPDGLSFGNPDTENLHFLTARGQLALSGKMDFTGKQGPNFRIFKLFVNDTSAYLPSTVHYPHMGLIG</sequence>
<keyword evidence="3" id="KW-0964">Secreted</keyword>
<keyword evidence="5" id="KW-1185">Reference proteome</keyword>
<comment type="subcellular location">
    <subcellularLocation>
        <location evidence="1">Secreted</location>
    </subcellularLocation>
</comment>
<dbReference type="InterPro" id="IPR017996">
    <property type="entry name" value="MRJP/yellow-related"/>
</dbReference>
<dbReference type="Proteomes" id="UP000678393">
    <property type="component" value="Unassembled WGS sequence"/>
</dbReference>
<comment type="similarity">
    <text evidence="2">Belongs to the major royal jelly protein family.</text>
</comment>
<feature type="non-terminal residue" evidence="4">
    <location>
        <position position="1"/>
    </location>
</feature>
<dbReference type="EMBL" id="CAJHNH020003241">
    <property type="protein sequence ID" value="CAG5128852.1"/>
    <property type="molecule type" value="Genomic_DNA"/>
</dbReference>
<evidence type="ECO:0000313" key="4">
    <source>
        <dbReference type="EMBL" id="CAG5128852.1"/>
    </source>
</evidence>
<comment type="caution">
    <text evidence="4">The sequence shown here is derived from an EMBL/GenBank/DDBJ whole genome shotgun (WGS) entry which is preliminary data.</text>
</comment>
<evidence type="ECO:0000256" key="3">
    <source>
        <dbReference type="ARBA" id="ARBA00022525"/>
    </source>
</evidence>
<reference evidence="4" key="1">
    <citation type="submission" date="2021-04" db="EMBL/GenBank/DDBJ databases">
        <authorList>
            <consortium name="Molecular Ecology Group"/>
        </authorList>
    </citation>
    <scope>NUCLEOTIDE SEQUENCE</scope>
</reference>
<evidence type="ECO:0000256" key="1">
    <source>
        <dbReference type="ARBA" id="ARBA00004613"/>
    </source>
</evidence>
<dbReference type="Pfam" id="PF03022">
    <property type="entry name" value="MRJP"/>
    <property type="match status" value="1"/>
</dbReference>
<dbReference type="SUPFAM" id="SSF63829">
    <property type="entry name" value="Calcium-dependent phosphotriesterase"/>
    <property type="match status" value="1"/>
</dbReference>
<dbReference type="OrthoDB" id="9977471at2759"/>